<dbReference type="AlphaFoldDB" id="A0A345SYQ0"/>
<dbReference type="Proteomes" id="UP000249340">
    <property type="component" value="Chromosome"/>
</dbReference>
<gene>
    <name evidence="2" type="ORF">C7M71_016990</name>
</gene>
<dbReference type="Gene3D" id="3.30.559.30">
    <property type="entry name" value="Nonribosomal peptide synthetase, condensation domain"/>
    <property type="match status" value="1"/>
</dbReference>
<evidence type="ECO:0000259" key="1">
    <source>
        <dbReference type="Pfam" id="PF00668"/>
    </source>
</evidence>
<dbReference type="Pfam" id="PF00668">
    <property type="entry name" value="Condensation"/>
    <property type="match status" value="1"/>
</dbReference>
<dbReference type="GO" id="GO:0043041">
    <property type="term" value="P:amino acid activation for nonribosomal peptide biosynthetic process"/>
    <property type="evidence" value="ECO:0007669"/>
    <property type="project" value="TreeGrafter"/>
</dbReference>
<dbReference type="OrthoDB" id="4000285at2"/>
<sequence length="443" mass="47188">MTDTLAARLAALSPQQRAALRARMPRQDSGGDQLTPGQLRLWQAHHAVGGRPVDVVCQAVRLTGAPVDLDLLTERVRGFAAAHEALRTTFGTTTGGPGVRRVVHQRLEPELARLRCATEAEAHEYARELARRPFDLAHGPLLRVALAETPAADEAWLLLAVHNLAFDAWSFELLLDALAQPSATVGPARPFSAFARDQLSWTDGPEGRAAAAYWAGQTAGAPGPLPTDRPRGAVTERVGGRVHFTLPAPVADAVAGSATREAATAYVGWLAVAWTALAEFGGQDDLLLGTFTSGRNRPGTDTVVGYLLNVLPVRLRDSGAGTHRDRVRAVRAATRAGLAHASYPGERITSDRQLPGTQPLLDAVFVFDHLAADDRRIQGAAVATADVDKGTARYDLTLAVYPGPHGVTGWLEYDTALYDEATVRRLADGFTAAAQAAAREADQ</sequence>
<dbReference type="SUPFAM" id="SSF52777">
    <property type="entry name" value="CoA-dependent acyltransferases"/>
    <property type="match status" value="2"/>
</dbReference>
<reference evidence="3" key="1">
    <citation type="submission" date="2018-07" db="EMBL/GenBank/DDBJ databases">
        <title>Streptacidiphilus bronchialis DSM 106435 chromosome.</title>
        <authorList>
            <person name="Batra D."/>
            <person name="Gulvik C.A."/>
        </authorList>
    </citation>
    <scope>NUCLEOTIDE SEQUENCE [LARGE SCALE GENOMIC DNA]</scope>
    <source>
        <strain evidence="3">DSM 106435</strain>
    </source>
</reference>
<organism evidence="2 3">
    <name type="scientific">Peterkaempfera bronchialis</name>
    <dbReference type="NCBI Taxonomy" id="2126346"/>
    <lineage>
        <taxon>Bacteria</taxon>
        <taxon>Bacillati</taxon>
        <taxon>Actinomycetota</taxon>
        <taxon>Actinomycetes</taxon>
        <taxon>Kitasatosporales</taxon>
        <taxon>Streptomycetaceae</taxon>
        <taxon>Peterkaempfera</taxon>
    </lineage>
</organism>
<dbReference type="GO" id="GO:0044550">
    <property type="term" value="P:secondary metabolite biosynthetic process"/>
    <property type="evidence" value="ECO:0007669"/>
    <property type="project" value="TreeGrafter"/>
</dbReference>
<dbReference type="PANTHER" id="PTHR45527">
    <property type="entry name" value="NONRIBOSOMAL PEPTIDE SYNTHETASE"/>
    <property type="match status" value="1"/>
</dbReference>
<dbReference type="GO" id="GO:0005737">
    <property type="term" value="C:cytoplasm"/>
    <property type="evidence" value="ECO:0007669"/>
    <property type="project" value="TreeGrafter"/>
</dbReference>
<dbReference type="InterPro" id="IPR023213">
    <property type="entry name" value="CAT-like_dom_sf"/>
</dbReference>
<dbReference type="GO" id="GO:0008610">
    <property type="term" value="P:lipid biosynthetic process"/>
    <property type="evidence" value="ECO:0007669"/>
    <property type="project" value="UniProtKB-ARBA"/>
</dbReference>
<evidence type="ECO:0000313" key="2">
    <source>
        <dbReference type="EMBL" id="AXI78855.1"/>
    </source>
</evidence>
<dbReference type="GO" id="GO:0003824">
    <property type="term" value="F:catalytic activity"/>
    <property type="evidence" value="ECO:0007669"/>
    <property type="project" value="InterPro"/>
</dbReference>
<keyword evidence="3" id="KW-1185">Reference proteome</keyword>
<proteinExistence type="predicted"/>
<dbReference type="RefSeq" id="WP_111489527.1">
    <property type="nucleotide sequence ID" value="NZ_CP031264.1"/>
</dbReference>
<feature type="domain" description="Condensation" evidence="1">
    <location>
        <begin position="34"/>
        <end position="442"/>
    </location>
</feature>
<name>A0A345SYQ0_9ACTN</name>
<accession>A0A345SYQ0</accession>
<evidence type="ECO:0000313" key="3">
    <source>
        <dbReference type="Proteomes" id="UP000249340"/>
    </source>
</evidence>
<dbReference type="PANTHER" id="PTHR45527:SF1">
    <property type="entry name" value="FATTY ACID SYNTHASE"/>
    <property type="match status" value="1"/>
</dbReference>
<dbReference type="EMBL" id="CP031264">
    <property type="protein sequence ID" value="AXI78855.1"/>
    <property type="molecule type" value="Genomic_DNA"/>
</dbReference>
<dbReference type="GO" id="GO:0031177">
    <property type="term" value="F:phosphopantetheine binding"/>
    <property type="evidence" value="ECO:0007669"/>
    <property type="project" value="TreeGrafter"/>
</dbReference>
<dbReference type="Gene3D" id="3.30.559.10">
    <property type="entry name" value="Chloramphenicol acetyltransferase-like domain"/>
    <property type="match status" value="1"/>
</dbReference>
<protein>
    <recommendedName>
        <fullName evidence="1">Condensation domain-containing protein</fullName>
    </recommendedName>
</protein>
<dbReference type="KEGG" id="stri:C7M71_016990"/>
<dbReference type="InterPro" id="IPR001242">
    <property type="entry name" value="Condensation_dom"/>
</dbReference>